<accession>A0AAN7WXX6</accession>
<evidence type="ECO:0000313" key="2">
    <source>
        <dbReference type="EMBL" id="KAK5851447.1"/>
    </source>
</evidence>
<keyword evidence="3" id="KW-1185">Reference proteome</keyword>
<dbReference type="EMBL" id="JAUZQC010000022">
    <property type="protein sequence ID" value="KAK5851447.1"/>
    <property type="molecule type" value="Genomic_DNA"/>
</dbReference>
<comment type="caution">
    <text evidence="2">The sequence shown here is derived from an EMBL/GenBank/DDBJ whole genome shotgun (WGS) entry which is preliminary data.</text>
</comment>
<sequence>MTRLVERWKGWWGDDHASVAKTSWWSHGRLVSGASGEMTRLVRSDGEAGGETTRLVRSDGEAGETTRLVG</sequence>
<evidence type="ECO:0000256" key="1">
    <source>
        <dbReference type="SAM" id="MobiDB-lite"/>
    </source>
</evidence>
<dbReference type="Proteomes" id="UP001346869">
    <property type="component" value="Unassembled WGS sequence"/>
</dbReference>
<protein>
    <submittedName>
        <fullName evidence="2">Uncharacterized protein</fullName>
    </submittedName>
</protein>
<proteinExistence type="predicted"/>
<organism evidence="2 3">
    <name type="scientific">Eleginops maclovinus</name>
    <name type="common">Patagonian blennie</name>
    <name type="synonym">Eleginus maclovinus</name>
    <dbReference type="NCBI Taxonomy" id="56733"/>
    <lineage>
        <taxon>Eukaryota</taxon>
        <taxon>Metazoa</taxon>
        <taxon>Chordata</taxon>
        <taxon>Craniata</taxon>
        <taxon>Vertebrata</taxon>
        <taxon>Euteleostomi</taxon>
        <taxon>Actinopterygii</taxon>
        <taxon>Neopterygii</taxon>
        <taxon>Teleostei</taxon>
        <taxon>Neoteleostei</taxon>
        <taxon>Acanthomorphata</taxon>
        <taxon>Eupercaria</taxon>
        <taxon>Perciformes</taxon>
        <taxon>Notothenioidei</taxon>
        <taxon>Eleginopidae</taxon>
        <taxon>Eleginops</taxon>
    </lineage>
</organism>
<reference evidence="2 3" key="1">
    <citation type="journal article" date="2023" name="Genes (Basel)">
        <title>Chromosome-Level Genome Assembly and Circadian Gene Repertoire of the Patagonia Blennie Eleginops maclovinus-The Closest Ancestral Proxy of Antarctic Cryonotothenioids.</title>
        <authorList>
            <person name="Cheng C.C."/>
            <person name="Rivera-Colon A.G."/>
            <person name="Minhas B.F."/>
            <person name="Wilson L."/>
            <person name="Rayamajhi N."/>
            <person name="Vargas-Chacoff L."/>
            <person name="Catchen J.M."/>
        </authorList>
    </citation>
    <scope>NUCLEOTIDE SEQUENCE [LARGE SCALE GENOMIC DNA]</scope>
    <source>
        <strain evidence="2">JMC-PN-2008</strain>
    </source>
</reference>
<name>A0AAN7WXX6_ELEMC</name>
<gene>
    <name evidence="2" type="ORF">PBY51_002241</name>
</gene>
<feature type="region of interest" description="Disordered" evidence="1">
    <location>
        <begin position="44"/>
        <end position="70"/>
    </location>
</feature>
<reference evidence="2 3" key="2">
    <citation type="journal article" date="2023" name="Mol. Biol. Evol.">
        <title>Genomics of Secondarily Temperate Adaptation in the Only Non-Antarctic Icefish.</title>
        <authorList>
            <person name="Rivera-Colon A.G."/>
            <person name="Rayamajhi N."/>
            <person name="Minhas B.F."/>
            <person name="Madrigal G."/>
            <person name="Bilyk K.T."/>
            <person name="Yoon V."/>
            <person name="Hune M."/>
            <person name="Gregory S."/>
            <person name="Cheng C.H.C."/>
            <person name="Catchen J.M."/>
        </authorList>
    </citation>
    <scope>NUCLEOTIDE SEQUENCE [LARGE SCALE GENOMIC DNA]</scope>
    <source>
        <strain evidence="2">JMC-PN-2008</strain>
    </source>
</reference>
<dbReference type="AlphaFoldDB" id="A0AAN7WXX6"/>
<evidence type="ECO:0000313" key="3">
    <source>
        <dbReference type="Proteomes" id="UP001346869"/>
    </source>
</evidence>